<dbReference type="STRING" id="1192034.CAP_4881"/>
<reference evidence="2 3" key="1">
    <citation type="submission" date="2013-05" db="EMBL/GenBank/DDBJ databases">
        <title>Genome assembly of Chondromyces apiculatus DSM 436.</title>
        <authorList>
            <person name="Sharma G."/>
            <person name="Khatri I."/>
            <person name="Kaur C."/>
            <person name="Mayilraj S."/>
            <person name="Subramanian S."/>
        </authorList>
    </citation>
    <scope>NUCLEOTIDE SEQUENCE [LARGE SCALE GENOMIC DNA]</scope>
    <source>
        <strain evidence="2 3">DSM 436</strain>
    </source>
</reference>
<comment type="caution">
    <text evidence="2">The sequence shown here is derived from an EMBL/GenBank/DDBJ whole genome shotgun (WGS) entry which is preliminary data.</text>
</comment>
<accession>A0A017T4T0</accession>
<dbReference type="EMBL" id="ASRX01000039">
    <property type="protein sequence ID" value="EYF04007.1"/>
    <property type="molecule type" value="Genomic_DNA"/>
</dbReference>
<gene>
    <name evidence="2" type="ORF">CAP_4881</name>
</gene>
<dbReference type="Proteomes" id="UP000019678">
    <property type="component" value="Unassembled WGS sequence"/>
</dbReference>
<name>A0A017T4T0_9BACT</name>
<dbReference type="Pfam" id="PF12779">
    <property type="entry name" value="WXXGXW"/>
    <property type="match status" value="1"/>
</dbReference>
<keyword evidence="1" id="KW-0732">Signal</keyword>
<protein>
    <recommendedName>
        <fullName evidence="4">Lipoprotein</fullName>
    </recommendedName>
</protein>
<sequence>MTLRPPDLLRSARAVLILCALLSPAACGNEIPTPQLGRHTENDPFAIVPYPPPPAHVEVVPLPPEGIDDPVWIDGEWQWHNRRWVWVAGRWEEPFPGAYYAPATTVRRPDGGLVWFGGLWHFPDKKR</sequence>
<evidence type="ECO:0000256" key="1">
    <source>
        <dbReference type="SAM" id="SignalP"/>
    </source>
</evidence>
<dbReference type="AlphaFoldDB" id="A0A017T4T0"/>
<dbReference type="InterPro" id="IPR024447">
    <property type="entry name" value="YXWGXW_rpt"/>
</dbReference>
<evidence type="ECO:0000313" key="2">
    <source>
        <dbReference type="EMBL" id="EYF04007.1"/>
    </source>
</evidence>
<proteinExistence type="predicted"/>
<dbReference type="OrthoDB" id="5517953at2"/>
<keyword evidence="3" id="KW-1185">Reference proteome</keyword>
<evidence type="ECO:0008006" key="4">
    <source>
        <dbReference type="Google" id="ProtNLM"/>
    </source>
</evidence>
<feature type="signal peptide" evidence="1">
    <location>
        <begin position="1"/>
        <end position="28"/>
    </location>
</feature>
<organism evidence="2 3">
    <name type="scientific">Chondromyces apiculatus DSM 436</name>
    <dbReference type="NCBI Taxonomy" id="1192034"/>
    <lineage>
        <taxon>Bacteria</taxon>
        <taxon>Pseudomonadati</taxon>
        <taxon>Myxococcota</taxon>
        <taxon>Polyangia</taxon>
        <taxon>Polyangiales</taxon>
        <taxon>Polyangiaceae</taxon>
        <taxon>Chondromyces</taxon>
    </lineage>
</organism>
<evidence type="ECO:0000313" key="3">
    <source>
        <dbReference type="Proteomes" id="UP000019678"/>
    </source>
</evidence>
<feature type="chain" id="PRO_5001499951" description="Lipoprotein" evidence="1">
    <location>
        <begin position="29"/>
        <end position="127"/>
    </location>
</feature>